<dbReference type="InterPro" id="IPR032799">
    <property type="entry name" value="TAXi_C"/>
</dbReference>
<evidence type="ECO:0000256" key="1">
    <source>
        <dbReference type="ARBA" id="ARBA00007447"/>
    </source>
</evidence>
<dbReference type="CDD" id="cd05476">
    <property type="entry name" value="pepsin_A_like_plant"/>
    <property type="match status" value="1"/>
</dbReference>
<evidence type="ECO:0000256" key="15">
    <source>
        <dbReference type="SAM" id="SignalP"/>
    </source>
</evidence>
<dbReference type="InterPro" id="IPR001969">
    <property type="entry name" value="Aspartic_peptidase_AS"/>
</dbReference>
<evidence type="ECO:0000256" key="4">
    <source>
        <dbReference type="ARBA" id="ARBA00022729"/>
    </source>
</evidence>
<dbReference type="GeneID" id="17043716"/>
<dbReference type="STRING" id="574566.I0Z4Z3"/>
<dbReference type="GO" id="GO:0004190">
    <property type="term" value="F:aspartic-type endopeptidase activity"/>
    <property type="evidence" value="ECO:0007669"/>
    <property type="project" value="UniProtKB-KW"/>
</dbReference>
<evidence type="ECO:0000256" key="8">
    <source>
        <dbReference type="ARBA" id="ARBA00023136"/>
    </source>
</evidence>
<evidence type="ECO:0000256" key="14">
    <source>
        <dbReference type="SAM" id="Phobius"/>
    </source>
</evidence>
<organism evidence="17 18">
    <name type="scientific">Coccomyxa subellipsoidea (strain C-169)</name>
    <name type="common">Green microalga</name>
    <dbReference type="NCBI Taxonomy" id="574566"/>
    <lineage>
        <taxon>Eukaryota</taxon>
        <taxon>Viridiplantae</taxon>
        <taxon>Chlorophyta</taxon>
        <taxon>core chlorophytes</taxon>
        <taxon>Trebouxiophyceae</taxon>
        <taxon>Trebouxiophyceae incertae sedis</taxon>
        <taxon>Coccomyxaceae</taxon>
        <taxon>Coccomyxa</taxon>
        <taxon>Coccomyxa subellipsoidea</taxon>
    </lineage>
</organism>
<name>I0Z4Z3_COCSC</name>
<evidence type="ECO:0000256" key="7">
    <source>
        <dbReference type="ARBA" id="ARBA00022989"/>
    </source>
</evidence>
<dbReference type="GO" id="GO:0006508">
    <property type="term" value="P:proteolysis"/>
    <property type="evidence" value="ECO:0007669"/>
    <property type="project" value="UniProtKB-KW"/>
</dbReference>
<keyword evidence="6 12" id="KW-0378">Hydrolase</keyword>
<dbReference type="OrthoDB" id="2747330at2759"/>
<evidence type="ECO:0000313" key="17">
    <source>
        <dbReference type="EMBL" id="EIE25712.1"/>
    </source>
</evidence>
<evidence type="ECO:0000256" key="10">
    <source>
        <dbReference type="ARBA" id="ARBA00046288"/>
    </source>
</evidence>
<dbReference type="GO" id="GO:0012505">
    <property type="term" value="C:endomembrane system"/>
    <property type="evidence" value="ECO:0007669"/>
    <property type="project" value="UniProtKB-SubCell"/>
</dbReference>
<feature type="domain" description="Peptidase A1" evidence="16">
    <location>
        <begin position="62"/>
        <end position="420"/>
    </location>
</feature>
<dbReference type="InterPro" id="IPR033121">
    <property type="entry name" value="PEPTIDASE_A1"/>
</dbReference>
<reference evidence="17 18" key="1">
    <citation type="journal article" date="2012" name="Genome Biol.">
        <title>The genome of the polar eukaryotic microalga coccomyxa subellipsoidea reveals traits of cold adaptation.</title>
        <authorList>
            <person name="Blanc G."/>
            <person name="Agarkova I."/>
            <person name="Grimwood J."/>
            <person name="Kuo A."/>
            <person name="Brueggeman A."/>
            <person name="Dunigan D."/>
            <person name="Gurnon J."/>
            <person name="Ladunga I."/>
            <person name="Lindquist E."/>
            <person name="Lucas S."/>
            <person name="Pangilinan J."/>
            <person name="Proschold T."/>
            <person name="Salamov A."/>
            <person name="Schmutz J."/>
            <person name="Weeks D."/>
            <person name="Yamada T."/>
            <person name="Claverie J.M."/>
            <person name="Grigoriev I."/>
            <person name="Van Etten J."/>
            <person name="Lomsadze A."/>
            <person name="Borodovsky M."/>
        </authorList>
    </citation>
    <scope>NUCLEOTIDE SEQUENCE [LARGE SCALE GENOMIC DNA]</scope>
    <source>
        <strain evidence="17 18">C-169</strain>
    </source>
</reference>
<evidence type="ECO:0000256" key="3">
    <source>
        <dbReference type="ARBA" id="ARBA00022692"/>
    </source>
</evidence>
<dbReference type="Pfam" id="PF14541">
    <property type="entry name" value="TAXi_C"/>
    <property type="match status" value="1"/>
</dbReference>
<feature type="active site" evidence="11">
    <location>
        <position position="80"/>
    </location>
</feature>
<comment type="caution">
    <text evidence="17">The sequence shown here is derived from an EMBL/GenBank/DDBJ whole genome shotgun (WGS) entry which is preliminary data.</text>
</comment>
<evidence type="ECO:0000259" key="16">
    <source>
        <dbReference type="PROSITE" id="PS51767"/>
    </source>
</evidence>
<evidence type="ECO:0000256" key="9">
    <source>
        <dbReference type="ARBA" id="ARBA00023180"/>
    </source>
</evidence>
<dbReference type="Gene3D" id="2.40.70.10">
    <property type="entry name" value="Acid Proteases"/>
    <property type="match status" value="2"/>
</dbReference>
<keyword evidence="3 14" id="KW-0812">Transmembrane</keyword>
<proteinExistence type="inferred from homology"/>
<feature type="region of interest" description="Disordered" evidence="13">
    <location>
        <begin position="523"/>
        <end position="599"/>
    </location>
</feature>
<dbReference type="PROSITE" id="PS00141">
    <property type="entry name" value="ASP_PROTEASE"/>
    <property type="match status" value="1"/>
</dbReference>
<dbReference type="InterPro" id="IPR032861">
    <property type="entry name" value="TAXi_N"/>
</dbReference>
<feature type="signal peptide" evidence="15">
    <location>
        <begin position="1"/>
        <end position="20"/>
    </location>
</feature>
<feature type="active site" evidence="11">
    <location>
        <position position="285"/>
    </location>
</feature>
<dbReference type="PANTHER" id="PTHR13683:SF375">
    <property type="entry name" value="PEPTIDASE A1 DOMAIN-CONTAINING PROTEIN"/>
    <property type="match status" value="1"/>
</dbReference>
<keyword evidence="2 12" id="KW-0645">Protease</keyword>
<dbReference type="eggNOG" id="KOG1339">
    <property type="taxonomic scope" value="Eukaryota"/>
</dbReference>
<keyword evidence="5 12" id="KW-0064">Aspartyl protease</keyword>
<evidence type="ECO:0000256" key="2">
    <source>
        <dbReference type="ARBA" id="ARBA00022670"/>
    </source>
</evidence>
<evidence type="ECO:0000256" key="6">
    <source>
        <dbReference type="ARBA" id="ARBA00022801"/>
    </source>
</evidence>
<keyword evidence="9" id="KW-0325">Glycoprotein</keyword>
<dbReference type="RefSeq" id="XP_005650256.1">
    <property type="nucleotide sequence ID" value="XM_005650199.1"/>
</dbReference>
<sequence>MVVRHCQALLLGLLLLSGVGRSVQQDSLVLPLRRRDGGIIARGLLRNATLPLHGAVKDYGYFYATLHLGTPARQFAVIVDTGSTITYVPCASCGRNCGPHHKDAAFDPASSSSSAVIGCDSDKCICGRPPCGCSEKRECTYQRTYAEQSSSAGLLVSDQLQLRDGAVEVVFGCETKETGEIYNQEADGILGLGNSEVSLVNQLAGSGVIDDVFALCFGSVEGDGALMLGDVDAAEYDVALQYTALLSSLAHPHYYSVQLEALWVGGQQLPVKPERYEEGYGTVLDSGTTFTYLPSEAFQLFKEAVSAYALEHGLNSVKGPDPKEKSFAQFHDICFGGAPHAGHADQSKLEKVFPVFELQFADGVRLRTGPLNYLFMHTGEMGAYCLGVFDNGASGTLLGGISFRNILVQYDRRNRRVGFGAASCQEIGARQVTAATGFGLCTTTTWRPRQPLTASRRLVFAWVALAMVLATVGGLLLHTRSVWVPALSDLFLSMRYGISGRSRYGRQKDTTDELGLIRLEAGNGHAGDTLEPRANGRAGKPGASPYGSEWSVTDEGSPTNGRDVERDLGISGAASEPSFIATFAGSDRDAPSRASENKQ</sequence>
<dbReference type="PANTHER" id="PTHR13683">
    <property type="entry name" value="ASPARTYL PROTEASES"/>
    <property type="match status" value="1"/>
</dbReference>
<dbReference type="KEGG" id="csl:COCSUDRAFT_46347"/>
<comment type="subcellular location">
    <subcellularLocation>
        <location evidence="10">Endomembrane system</location>
        <topology evidence="10">Single-pass type I membrane protein</topology>
    </subcellularLocation>
</comment>
<feature type="compositionally biased region" description="Polar residues" evidence="13">
    <location>
        <begin position="550"/>
        <end position="560"/>
    </location>
</feature>
<protein>
    <submittedName>
        <fullName evidence="17">Acid protease</fullName>
    </submittedName>
</protein>
<keyword evidence="18" id="KW-1185">Reference proteome</keyword>
<comment type="similarity">
    <text evidence="1 12">Belongs to the peptidase A1 family.</text>
</comment>
<dbReference type="EMBL" id="AGSI01000003">
    <property type="protein sequence ID" value="EIE25712.1"/>
    <property type="molecule type" value="Genomic_DNA"/>
</dbReference>
<evidence type="ECO:0000256" key="5">
    <source>
        <dbReference type="ARBA" id="ARBA00022750"/>
    </source>
</evidence>
<keyword evidence="7 14" id="KW-1133">Transmembrane helix</keyword>
<dbReference type="AlphaFoldDB" id="I0Z4Z3"/>
<keyword evidence="4 15" id="KW-0732">Signal</keyword>
<evidence type="ECO:0000313" key="18">
    <source>
        <dbReference type="Proteomes" id="UP000007264"/>
    </source>
</evidence>
<evidence type="ECO:0000256" key="13">
    <source>
        <dbReference type="SAM" id="MobiDB-lite"/>
    </source>
</evidence>
<feature type="transmembrane region" description="Helical" evidence="14">
    <location>
        <begin position="458"/>
        <end position="477"/>
    </location>
</feature>
<dbReference type="Pfam" id="PF14543">
    <property type="entry name" value="TAXi_N"/>
    <property type="match status" value="1"/>
</dbReference>
<feature type="compositionally biased region" description="Basic and acidic residues" evidence="13">
    <location>
        <begin position="586"/>
        <end position="599"/>
    </location>
</feature>
<dbReference type="InterPro" id="IPR034161">
    <property type="entry name" value="Pepsin-like_plant"/>
</dbReference>
<dbReference type="InterPro" id="IPR001461">
    <property type="entry name" value="Aspartic_peptidase_A1"/>
</dbReference>
<accession>I0Z4Z3</accession>
<keyword evidence="8 14" id="KW-0472">Membrane</keyword>
<dbReference type="PRINTS" id="PR00792">
    <property type="entry name" value="PEPSIN"/>
</dbReference>
<evidence type="ECO:0000256" key="11">
    <source>
        <dbReference type="PIRSR" id="PIRSR601461-1"/>
    </source>
</evidence>
<dbReference type="Proteomes" id="UP000007264">
    <property type="component" value="Unassembled WGS sequence"/>
</dbReference>
<dbReference type="SUPFAM" id="SSF50630">
    <property type="entry name" value="Acid proteases"/>
    <property type="match status" value="1"/>
</dbReference>
<dbReference type="InterPro" id="IPR021109">
    <property type="entry name" value="Peptidase_aspartic_dom_sf"/>
</dbReference>
<gene>
    <name evidence="17" type="ORF">COCSUDRAFT_46347</name>
</gene>
<evidence type="ECO:0000256" key="12">
    <source>
        <dbReference type="RuleBase" id="RU000454"/>
    </source>
</evidence>
<feature type="chain" id="PRO_5003637502" evidence="15">
    <location>
        <begin position="21"/>
        <end position="599"/>
    </location>
</feature>
<dbReference type="PROSITE" id="PS51767">
    <property type="entry name" value="PEPTIDASE_A1"/>
    <property type="match status" value="1"/>
</dbReference>